<protein>
    <submittedName>
        <fullName evidence="1">Protein CBG18806</fullName>
    </submittedName>
</protein>
<dbReference type="Proteomes" id="UP000008549">
    <property type="component" value="Unassembled WGS sequence"/>
</dbReference>
<dbReference type="KEGG" id="cbr:CBG_18806"/>
<dbReference type="STRING" id="6238.A8XU55"/>
<organism evidence="1 2">
    <name type="scientific">Caenorhabditis briggsae</name>
    <dbReference type="NCBI Taxonomy" id="6238"/>
    <lineage>
        <taxon>Eukaryota</taxon>
        <taxon>Metazoa</taxon>
        <taxon>Ecdysozoa</taxon>
        <taxon>Nematoda</taxon>
        <taxon>Chromadorea</taxon>
        <taxon>Rhabditida</taxon>
        <taxon>Rhabditina</taxon>
        <taxon>Rhabditomorpha</taxon>
        <taxon>Rhabditoidea</taxon>
        <taxon>Rhabditidae</taxon>
        <taxon>Peloderinae</taxon>
        <taxon>Caenorhabditis</taxon>
    </lineage>
</organism>
<evidence type="ECO:0000313" key="2">
    <source>
        <dbReference type="Proteomes" id="UP000008549"/>
    </source>
</evidence>
<evidence type="ECO:0000313" key="1">
    <source>
        <dbReference type="EMBL" id="CAP36180.2"/>
    </source>
</evidence>
<accession>A8XU55</accession>
<dbReference type="WormBase" id="CBG18806">
    <property type="protein sequence ID" value="CBP49379"/>
    <property type="gene ID" value="WBGene00038150"/>
</dbReference>
<dbReference type="eggNOG" id="KOG4297">
    <property type="taxonomic scope" value="Eukaryota"/>
</dbReference>
<reference evidence="1 2" key="1">
    <citation type="journal article" date="2003" name="PLoS Biol.">
        <title>The genome sequence of Caenorhabditis briggsae: a platform for comparative genomics.</title>
        <authorList>
            <person name="Stein L.D."/>
            <person name="Bao Z."/>
            <person name="Blasiar D."/>
            <person name="Blumenthal T."/>
            <person name="Brent M.R."/>
            <person name="Chen N."/>
            <person name="Chinwalla A."/>
            <person name="Clarke L."/>
            <person name="Clee C."/>
            <person name="Coghlan A."/>
            <person name="Coulson A."/>
            <person name="D'Eustachio P."/>
            <person name="Fitch D.H."/>
            <person name="Fulton L.A."/>
            <person name="Fulton R.E."/>
            <person name="Griffiths-Jones S."/>
            <person name="Harris T.W."/>
            <person name="Hillier L.W."/>
            <person name="Kamath R."/>
            <person name="Kuwabara P.E."/>
            <person name="Mardis E.R."/>
            <person name="Marra M.A."/>
            <person name="Miner T.L."/>
            <person name="Minx P."/>
            <person name="Mullikin J.C."/>
            <person name="Plumb R.W."/>
            <person name="Rogers J."/>
            <person name="Schein J.E."/>
            <person name="Sohrmann M."/>
            <person name="Spieth J."/>
            <person name="Stajich J.E."/>
            <person name="Wei C."/>
            <person name="Willey D."/>
            <person name="Wilson R.K."/>
            <person name="Durbin R."/>
            <person name="Waterston R.H."/>
        </authorList>
    </citation>
    <scope>NUCLEOTIDE SEQUENCE [LARGE SCALE GENOMIC DNA]</scope>
    <source>
        <strain evidence="1 2">AF16</strain>
    </source>
</reference>
<dbReference type="EMBL" id="HE601380">
    <property type="protein sequence ID" value="CAP36180.2"/>
    <property type="molecule type" value="Genomic_DNA"/>
</dbReference>
<dbReference type="InParanoid" id="A8XU55"/>
<proteinExistence type="predicted"/>
<evidence type="ECO:0000313" key="3">
    <source>
        <dbReference type="WormBase" id="CBG18806"/>
    </source>
</evidence>
<sequence length="312" mass="36359">MGLRICTILSLEAEMRTLKPANLRKIMKKGLPDEILKILEESKLDVIIKMEKFRLFNGTTYEKLKRERLGRTRTSKPNMEKLAPTDIFYKKSNSNFAFTIGNKNIFKVSEKEKNLVYLLTGPFLGQSEKNFGIPDGAKSISFVHQGFEFASNNCMSFKPTFEVENPENCYMEYYFKSPDVQIAYWKEKDQAPRVAGVCWWFGRDSDEQYNLCTIFEIERDQLLEDIYKLRRELKNQAKSDRIAQQNTESLVNCPILKICETMEGEKRVQMRYELANREKLEENLKEIGEIEAVMDGLVEVVAQKIKGYLPFV</sequence>
<dbReference type="CTD" id="8588422"/>
<dbReference type="FunCoup" id="A8XU55">
    <property type="interactions" value="775"/>
</dbReference>
<dbReference type="AlphaFoldDB" id="A8XU55"/>
<reference evidence="1 2" key="2">
    <citation type="journal article" date="2011" name="PLoS Genet.">
        <title>Caenorhabditis briggsae recombinant inbred line genotypes reveal inter-strain incompatibility and the evolution of recombination.</title>
        <authorList>
            <person name="Ross J.A."/>
            <person name="Koboldt D.C."/>
            <person name="Staisch J.E."/>
            <person name="Chamberlin H.M."/>
            <person name="Gupta B.P."/>
            <person name="Miller R.D."/>
            <person name="Baird S.E."/>
            <person name="Haag E.S."/>
        </authorList>
    </citation>
    <scope>NUCLEOTIDE SEQUENCE [LARGE SCALE GENOMIC DNA]</scope>
    <source>
        <strain evidence="1 2">AF16</strain>
    </source>
</reference>
<gene>
    <name evidence="1 3" type="ORF">CBG18806</name>
    <name evidence="1" type="ORF">CBG_18806</name>
</gene>
<dbReference type="RefSeq" id="XP_002646425.2">
    <property type="nucleotide sequence ID" value="XM_002646379.2"/>
</dbReference>
<keyword evidence="2" id="KW-1185">Reference proteome</keyword>
<dbReference type="GeneID" id="8588422"/>
<dbReference type="HOGENOM" id="CLU_892069_0_0_1"/>
<name>A8XU55_CAEBR</name>